<keyword evidence="5" id="KW-0206">Cytoskeleton</keyword>
<evidence type="ECO:0000313" key="7">
    <source>
        <dbReference type="Ensembl" id="ENSPANP00000045329.1"/>
    </source>
</evidence>
<comment type="similarity">
    <text evidence="2">Belongs to the MAP7 family.</text>
</comment>
<dbReference type="Proteomes" id="UP000028761">
    <property type="component" value="Chromosome 6"/>
</dbReference>
<dbReference type="InterPro" id="IPR008604">
    <property type="entry name" value="MAP7_fam"/>
</dbReference>
<dbReference type="GeneTree" id="ENSGT00950000182941"/>
<dbReference type="Ensembl" id="ENSPANT00000031522.2">
    <property type="protein sequence ID" value="ENSPANP00000045329.1"/>
    <property type="gene ID" value="ENSPANG00000016952.3"/>
</dbReference>
<keyword evidence="3" id="KW-0963">Cytoplasm</keyword>
<feature type="compositionally biased region" description="Polar residues" evidence="6">
    <location>
        <begin position="565"/>
        <end position="577"/>
    </location>
</feature>
<evidence type="ECO:0000313" key="8">
    <source>
        <dbReference type="Proteomes" id="UP000028761"/>
    </source>
</evidence>
<feature type="compositionally biased region" description="Polar residues" evidence="6">
    <location>
        <begin position="211"/>
        <end position="224"/>
    </location>
</feature>
<feature type="compositionally biased region" description="Pro residues" evidence="6">
    <location>
        <begin position="340"/>
        <end position="356"/>
    </location>
</feature>
<dbReference type="PANTHER" id="PTHR15073">
    <property type="entry name" value="MICROTUBULE-ASSOCIATED PROTEIN"/>
    <property type="match status" value="1"/>
</dbReference>
<feature type="compositionally biased region" description="Polar residues" evidence="6">
    <location>
        <begin position="367"/>
        <end position="382"/>
    </location>
</feature>
<gene>
    <name evidence="7" type="primary">MAP7</name>
</gene>
<feature type="region of interest" description="Disordered" evidence="6">
    <location>
        <begin position="1"/>
        <end position="95"/>
    </location>
</feature>
<evidence type="ECO:0000256" key="6">
    <source>
        <dbReference type="SAM" id="MobiDB-lite"/>
    </source>
</evidence>
<comment type="subcellular location">
    <subcellularLocation>
        <location evidence="1">Cytoplasm</location>
        <location evidence="1">Cytoskeleton</location>
    </subcellularLocation>
</comment>
<dbReference type="AlphaFoldDB" id="A0A2I3NB96"/>
<feature type="region of interest" description="Disordered" evidence="6">
    <location>
        <begin position="512"/>
        <end position="594"/>
    </location>
</feature>
<keyword evidence="8" id="KW-1185">Reference proteome</keyword>
<feature type="compositionally biased region" description="Low complexity" evidence="6">
    <location>
        <begin position="357"/>
        <end position="366"/>
    </location>
</feature>
<reference evidence="7 8" key="1">
    <citation type="submission" date="2012-03" db="EMBL/GenBank/DDBJ databases">
        <title>Whole Genome Assembly of Papio anubis.</title>
        <authorList>
            <person name="Liu Y.L."/>
            <person name="Abraham K.A."/>
            <person name="Akbar H.A."/>
            <person name="Ali S.A."/>
            <person name="Anosike U.A."/>
            <person name="Aqrawi P.A."/>
            <person name="Arias F.A."/>
            <person name="Attaway T.A."/>
            <person name="Awwad R.A."/>
            <person name="Babu C.B."/>
            <person name="Bandaranaike D.B."/>
            <person name="Battles P.B."/>
            <person name="Bell A.B."/>
            <person name="Beltran B.B."/>
            <person name="Berhane-Mersha D.B."/>
            <person name="Bess C.B."/>
            <person name="Bickham C.B."/>
            <person name="Bolden T.B."/>
            <person name="Carter K.C."/>
            <person name="Chau D.C."/>
            <person name="Chavez A.C."/>
            <person name="Clerc-Blankenburg K.C."/>
            <person name="Coyle M.C."/>
            <person name="Dao M.D."/>
            <person name="Davila M.L.D."/>
            <person name="Davy-Carroll L.D."/>
            <person name="Denson S.D."/>
            <person name="Dinh H.D."/>
            <person name="Fernandez S.F."/>
            <person name="Fernando P.F."/>
            <person name="Forbes L.F."/>
            <person name="Francis C.F."/>
            <person name="Francisco L.F."/>
            <person name="Fu Q.F."/>
            <person name="Garcia-Iii R.G."/>
            <person name="Garrett T.G."/>
            <person name="Gross S.G."/>
            <person name="Gubbala S.G."/>
            <person name="Hirani K.H."/>
            <person name="Hogues M.H."/>
            <person name="Hollins B.H."/>
            <person name="Jackson L.J."/>
            <person name="Javaid M.J."/>
            <person name="Jhangiani S.J."/>
            <person name="Johnson A.J."/>
            <person name="Johnson B.J."/>
            <person name="Jones J.J."/>
            <person name="Joshi V.J."/>
            <person name="Kalu J.K."/>
            <person name="Khan N.K."/>
            <person name="Korchina V.K."/>
            <person name="Kovar C.K."/>
            <person name="Lago L.L."/>
            <person name="Lara F.L."/>
            <person name="Le T.-K.L."/>
            <person name="Lee S.L."/>
            <person name="Legall-Iii F.L."/>
            <person name="Lemon S.L."/>
            <person name="Liu J.L."/>
            <person name="Liu Y.-S.L."/>
            <person name="Liyanage D.L."/>
            <person name="Lopez J.L."/>
            <person name="Lorensuhewa L.L."/>
            <person name="Mata R.M."/>
            <person name="Mathew T.M."/>
            <person name="Mercado C.M."/>
            <person name="Mercado I.M."/>
            <person name="Morales K.M."/>
            <person name="Morgan M.M."/>
            <person name="Munidasa M.M."/>
            <person name="Ngo D.N."/>
            <person name="Nguyen L.N."/>
            <person name="Nguyen T.N."/>
            <person name="Nguyen N.N."/>
            <person name="Obregon M.O."/>
            <person name="Okwuonu G.O."/>
            <person name="Ongeri F.O."/>
            <person name="Onwere C.O."/>
            <person name="Osifeso I.O."/>
            <person name="Parra A.P."/>
            <person name="Patil S.P."/>
            <person name="Perez A.P."/>
            <person name="Perez Y.P."/>
            <person name="Pham C.P."/>
            <person name="Pu L.-L.P."/>
            <person name="Puazo M.P."/>
            <person name="Quiroz J.Q."/>
            <person name="Rouhana J.R."/>
            <person name="Ruiz M.R."/>
            <person name="Ruiz S.-J.R."/>
            <person name="Saada N.S."/>
            <person name="Santibanez J.S."/>
            <person name="Scheel M.S."/>
            <person name="Schneider B.S."/>
            <person name="Simmons D.S."/>
            <person name="Sisson I.S."/>
            <person name="Tang L.-Y.T."/>
            <person name="Thornton R.T."/>
            <person name="Tisius J.T."/>
            <person name="Toledanes G.T."/>
            <person name="Trejos Z.T."/>
            <person name="Usmani K.U."/>
            <person name="Varghese R.V."/>
            <person name="Vattathil S.V."/>
            <person name="Vee V.V."/>
            <person name="Walker D.W."/>
            <person name="Weissenberger G.W."/>
            <person name="White C.W."/>
            <person name="Williams A.W."/>
            <person name="Woodworth J.W."/>
            <person name="Wright R.W."/>
            <person name="Zhu Y.Z."/>
            <person name="Han Y.H."/>
            <person name="Newsham I.N."/>
            <person name="Nazareth L.N."/>
            <person name="Worley K.W."/>
            <person name="Muzny D.M."/>
            <person name="Rogers J.R."/>
            <person name="Gibbs R.G."/>
        </authorList>
    </citation>
    <scope>NUCLEOTIDE SEQUENCE [LARGE SCALE GENOMIC DNA]</scope>
</reference>
<proteinExistence type="inferred from homology"/>
<feature type="compositionally biased region" description="Basic and acidic residues" evidence="6">
    <location>
        <begin position="384"/>
        <end position="497"/>
    </location>
</feature>
<keyword evidence="4" id="KW-0175">Coiled coil</keyword>
<feature type="compositionally biased region" description="Polar residues" evidence="6">
    <location>
        <begin position="36"/>
        <end position="52"/>
    </location>
</feature>
<dbReference type="Pfam" id="PF05672">
    <property type="entry name" value="MAP7"/>
    <property type="match status" value="1"/>
</dbReference>
<dbReference type="PANTHER" id="PTHR15073:SF4">
    <property type="entry name" value="ENSCONSIN"/>
    <property type="match status" value="1"/>
</dbReference>
<feature type="region of interest" description="Disordered" evidence="6">
    <location>
        <begin position="606"/>
        <end position="629"/>
    </location>
</feature>
<organism evidence="7 8">
    <name type="scientific">Papio anubis</name>
    <name type="common">Olive baboon</name>
    <dbReference type="NCBI Taxonomy" id="9555"/>
    <lineage>
        <taxon>Eukaryota</taxon>
        <taxon>Metazoa</taxon>
        <taxon>Chordata</taxon>
        <taxon>Craniata</taxon>
        <taxon>Vertebrata</taxon>
        <taxon>Euteleostomi</taxon>
        <taxon>Mammalia</taxon>
        <taxon>Eutheria</taxon>
        <taxon>Euarchontoglires</taxon>
        <taxon>Primates</taxon>
        <taxon>Haplorrhini</taxon>
        <taxon>Catarrhini</taxon>
        <taxon>Cercopithecidae</taxon>
        <taxon>Cercopithecinae</taxon>
        <taxon>Papio</taxon>
    </lineage>
</organism>
<evidence type="ECO:0000256" key="5">
    <source>
        <dbReference type="ARBA" id="ARBA00023212"/>
    </source>
</evidence>
<feature type="compositionally biased region" description="Basic and acidic residues" evidence="6">
    <location>
        <begin position="278"/>
        <end position="296"/>
    </location>
</feature>
<feature type="compositionally biased region" description="Low complexity" evidence="6">
    <location>
        <begin position="326"/>
        <end position="339"/>
    </location>
</feature>
<feature type="compositionally biased region" description="Basic and acidic residues" evidence="6">
    <location>
        <begin position="62"/>
        <end position="87"/>
    </location>
</feature>
<name>A0A2I3NB96_PAPAN</name>
<sequence>MAELGAGGDGHRGGDGAVRSETAPDSYKVQDKKNASNRPASAISGQNNNHSGNKPDPPPVLRVDDRQRLARERREEREKQLDPDRRSVSTMNLSKHVDPVISKRLSSSSATLLNSPDRARRLQLSPWESSVVNRLLTPTHSFLARSKSTAALSGEAASCSPIIMPYKAAHSRNSMDRPKLFVTPPEGSSRRRTIHGIAGYKKERERENVPFLTSGTRRAISPSNPKARPPAPSRLWLPSKSLPHLPGTPRPTSSLPPGSVKAASAQVRPPSPGNIRPVKREVRVEPEKKDPEKEPQKVANEPSLKGRAPLVKVEEATVEEGKPAEPEAGPAAPATAPVPVTAPAPASAPAPAPVPTPAMVSAPSSTVIASASPKTSAGTTNPEEATRLLAEKRRLAREQREKEERERKEQEELERQKREELAQRVAEERTRREEESRRLEAEQAREKEEQLRRQTEERALREREEAERAQRQKEEEARVREEAERARQEREKHFQREELERLERKKRLEEIMKRTRRTEATDKKTSDQRNGDIAKGTLTGGPEVSALPCTTNAPGNGEPVGSPHVVTSHQSKVTVESTPDLEKQPNENGVSVQNENFEEIINLPIGSKPSKLDVTNSESPEIPLNPILAFDDEGTLGPLPQVDGVQTQQTAEVI</sequence>
<evidence type="ECO:0000256" key="1">
    <source>
        <dbReference type="ARBA" id="ARBA00004245"/>
    </source>
</evidence>
<dbReference type="Bgee" id="ENSPANG00000016952">
    <property type="expression patterns" value="Expressed in adult mammalian kidney and 64 other cell types or tissues"/>
</dbReference>
<dbReference type="GO" id="GO:0000226">
    <property type="term" value="P:microtubule cytoskeleton organization"/>
    <property type="evidence" value="ECO:0007669"/>
    <property type="project" value="InterPro"/>
</dbReference>
<dbReference type="GO" id="GO:0015630">
    <property type="term" value="C:microtubule cytoskeleton"/>
    <property type="evidence" value="ECO:0007669"/>
    <property type="project" value="InterPro"/>
</dbReference>
<reference evidence="7" key="2">
    <citation type="submission" date="2025-08" db="UniProtKB">
        <authorList>
            <consortium name="Ensembl"/>
        </authorList>
    </citation>
    <scope>IDENTIFICATION</scope>
</reference>
<feature type="compositionally biased region" description="Basic and acidic residues" evidence="6">
    <location>
        <begin position="312"/>
        <end position="325"/>
    </location>
</feature>
<feature type="region of interest" description="Disordered" evidence="6">
    <location>
        <begin position="176"/>
        <end position="497"/>
    </location>
</feature>
<dbReference type="ExpressionAtlas" id="A0A2I3NB96">
    <property type="expression patterns" value="baseline"/>
</dbReference>
<reference evidence="7" key="3">
    <citation type="submission" date="2025-09" db="UniProtKB">
        <authorList>
            <consortium name="Ensembl"/>
        </authorList>
    </citation>
    <scope>IDENTIFICATION</scope>
</reference>
<dbReference type="InterPro" id="IPR051483">
    <property type="entry name" value="MAP7_domain-containing"/>
</dbReference>
<accession>A0A2I3NB96</accession>
<feature type="compositionally biased region" description="Basic and acidic residues" evidence="6">
    <location>
        <begin position="512"/>
        <end position="532"/>
    </location>
</feature>
<protein>
    <submittedName>
        <fullName evidence="7">Microtubule associated protein 7</fullName>
    </submittedName>
</protein>
<evidence type="ECO:0000256" key="4">
    <source>
        <dbReference type="ARBA" id="ARBA00023054"/>
    </source>
</evidence>
<evidence type="ECO:0000256" key="3">
    <source>
        <dbReference type="ARBA" id="ARBA00022490"/>
    </source>
</evidence>
<evidence type="ECO:0000256" key="2">
    <source>
        <dbReference type="ARBA" id="ARBA00007525"/>
    </source>
</evidence>